<reference evidence="1 2" key="1">
    <citation type="submission" date="2019-03" db="EMBL/GenBank/DDBJ databases">
        <title>Draft genome sequences of novel Actinobacteria.</title>
        <authorList>
            <person name="Sahin N."/>
            <person name="Ay H."/>
            <person name="Saygin H."/>
        </authorList>
    </citation>
    <scope>NUCLEOTIDE SEQUENCE [LARGE SCALE GENOMIC DNA]</scope>
    <source>
        <strain evidence="1 2">KC712</strain>
    </source>
</reference>
<sequence>MNESLPSVLAGEPLTAIPTHRAESSTPIAGDDIAAATLRRIADALAAEHYSYGDGTFFDEEIQPIQEIVRRLGITDWQPRHPDEIVSP</sequence>
<name>A0A4R4WVG3_9ACTN</name>
<accession>A0A4R4WVG3</accession>
<dbReference type="Proteomes" id="UP000294543">
    <property type="component" value="Unassembled WGS sequence"/>
</dbReference>
<dbReference type="EMBL" id="SMKP01000033">
    <property type="protein sequence ID" value="TDD21618.1"/>
    <property type="molecule type" value="Genomic_DNA"/>
</dbReference>
<protein>
    <submittedName>
        <fullName evidence="1">Uncharacterized protein</fullName>
    </submittedName>
</protein>
<proteinExistence type="predicted"/>
<dbReference type="AlphaFoldDB" id="A0A4R4WVG3"/>
<comment type="caution">
    <text evidence="1">The sequence shown here is derived from an EMBL/GenBank/DDBJ whole genome shotgun (WGS) entry which is preliminary data.</text>
</comment>
<gene>
    <name evidence="1" type="ORF">E1294_14395</name>
</gene>
<evidence type="ECO:0000313" key="1">
    <source>
        <dbReference type="EMBL" id="TDD21618.1"/>
    </source>
</evidence>
<evidence type="ECO:0000313" key="2">
    <source>
        <dbReference type="Proteomes" id="UP000294543"/>
    </source>
</evidence>
<keyword evidence="2" id="KW-1185">Reference proteome</keyword>
<organism evidence="1 2">
    <name type="scientific">Nonomuraea diastatica</name>
    <dbReference type="NCBI Taxonomy" id="1848329"/>
    <lineage>
        <taxon>Bacteria</taxon>
        <taxon>Bacillati</taxon>
        <taxon>Actinomycetota</taxon>
        <taxon>Actinomycetes</taxon>
        <taxon>Streptosporangiales</taxon>
        <taxon>Streptosporangiaceae</taxon>
        <taxon>Nonomuraea</taxon>
    </lineage>
</organism>
<dbReference type="RefSeq" id="WP_132508695.1">
    <property type="nucleotide sequence ID" value="NZ_SMKP01000033.1"/>
</dbReference>